<dbReference type="AlphaFoldDB" id="A0AAD4LST6"/>
<reference evidence="8" key="1">
    <citation type="submission" date="2022-01" db="EMBL/GenBank/DDBJ databases">
        <title>Comparative genomics reveals a dynamic genome evolution in the ectomycorrhizal milk-cap (Lactarius) mushrooms.</title>
        <authorList>
            <consortium name="DOE Joint Genome Institute"/>
            <person name="Lebreton A."/>
            <person name="Tang N."/>
            <person name="Kuo A."/>
            <person name="LaButti K."/>
            <person name="Drula E."/>
            <person name="Barry K."/>
            <person name="Clum A."/>
            <person name="Lipzen A."/>
            <person name="Mousain D."/>
            <person name="Ng V."/>
            <person name="Wang R."/>
            <person name="Wang X."/>
            <person name="Dai Y."/>
            <person name="Henrissat B."/>
            <person name="Grigoriev I.V."/>
            <person name="Guerin-Laguette A."/>
            <person name="Yu F."/>
            <person name="Martin F.M."/>
        </authorList>
    </citation>
    <scope>NUCLEOTIDE SEQUENCE</scope>
    <source>
        <strain evidence="8">QP</strain>
    </source>
</reference>
<dbReference type="InterPro" id="IPR001708">
    <property type="entry name" value="YidC/ALB3/OXA1/COX18"/>
</dbReference>
<feature type="transmembrane region" description="Helical" evidence="7">
    <location>
        <begin position="101"/>
        <end position="123"/>
    </location>
</feature>
<comment type="caution">
    <text evidence="8">The sequence shown here is derived from an EMBL/GenBank/DDBJ whole genome shotgun (WGS) entry which is preliminary data.</text>
</comment>
<comment type="similarity">
    <text evidence="2">Belongs to the OXA1/ALB3/YidC family.</text>
</comment>
<dbReference type="PANTHER" id="PTHR12428">
    <property type="entry name" value="OXA1"/>
    <property type="match status" value="1"/>
</dbReference>
<feature type="transmembrane region" description="Helical" evidence="7">
    <location>
        <begin position="21"/>
        <end position="39"/>
    </location>
</feature>
<evidence type="ECO:0000313" key="9">
    <source>
        <dbReference type="Proteomes" id="UP001201163"/>
    </source>
</evidence>
<evidence type="ECO:0000256" key="5">
    <source>
        <dbReference type="ARBA" id="ARBA00023136"/>
    </source>
</evidence>
<keyword evidence="4 7" id="KW-1133">Transmembrane helix</keyword>
<name>A0AAD4LST6_9AGAM</name>
<evidence type="ECO:0000313" key="8">
    <source>
        <dbReference type="EMBL" id="KAH8999232.1"/>
    </source>
</evidence>
<keyword evidence="5 7" id="KW-0472">Membrane</keyword>
<dbReference type="GO" id="GO:0032979">
    <property type="term" value="P:protein insertion into mitochondrial inner membrane from matrix"/>
    <property type="evidence" value="ECO:0007669"/>
    <property type="project" value="TreeGrafter"/>
</dbReference>
<dbReference type="PANTHER" id="PTHR12428:SF65">
    <property type="entry name" value="CYTOCHROME C OXIDASE ASSEMBLY PROTEIN COX18, MITOCHONDRIAL"/>
    <property type="match status" value="1"/>
</dbReference>
<dbReference type="EMBL" id="JAKELL010000004">
    <property type="protein sequence ID" value="KAH8999232.1"/>
    <property type="molecule type" value="Genomic_DNA"/>
</dbReference>
<dbReference type="GO" id="GO:0005743">
    <property type="term" value="C:mitochondrial inner membrane"/>
    <property type="evidence" value="ECO:0007669"/>
    <property type="project" value="TreeGrafter"/>
</dbReference>
<evidence type="ECO:0000256" key="7">
    <source>
        <dbReference type="SAM" id="Phobius"/>
    </source>
</evidence>
<evidence type="ECO:0000256" key="3">
    <source>
        <dbReference type="ARBA" id="ARBA00022692"/>
    </source>
</evidence>
<gene>
    <name evidence="8" type="ORF">EDB92DRAFT_1932619</name>
</gene>
<evidence type="ECO:0000256" key="6">
    <source>
        <dbReference type="SAM" id="MobiDB-lite"/>
    </source>
</evidence>
<dbReference type="GO" id="GO:0032977">
    <property type="term" value="F:membrane insertase activity"/>
    <property type="evidence" value="ECO:0007669"/>
    <property type="project" value="InterPro"/>
</dbReference>
<keyword evidence="9" id="KW-1185">Reference proteome</keyword>
<organism evidence="8 9">
    <name type="scientific">Lactarius akahatsu</name>
    <dbReference type="NCBI Taxonomy" id="416441"/>
    <lineage>
        <taxon>Eukaryota</taxon>
        <taxon>Fungi</taxon>
        <taxon>Dikarya</taxon>
        <taxon>Basidiomycota</taxon>
        <taxon>Agaricomycotina</taxon>
        <taxon>Agaricomycetes</taxon>
        <taxon>Russulales</taxon>
        <taxon>Russulaceae</taxon>
        <taxon>Lactarius</taxon>
    </lineage>
</organism>
<dbReference type="Proteomes" id="UP001201163">
    <property type="component" value="Unassembled WGS sequence"/>
</dbReference>
<protein>
    <submittedName>
        <fullName evidence="8">Uncharacterized protein</fullName>
    </submittedName>
</protein>
<sequence length="178" mass="19795">MTARRDELFASHRCRPWVTMLVPPLTQLPLFVGSSMFLSRLSQPPTVFDSESFLTLTSLAHADPTAALPIALGIITLANVESSRWFISKEAKERDELEQRGILSVGRILIGSVVPGSVLLYWVSSATFGLLQSWVFDYWERQRSNRRKLNVLQTSSASPKSSGKSALAPVPVLKPKRK</sequence>
<evidence type="ECO:0000256" key="2">
    <source>
        <dbReference type="ARBA" id="ARBA00009877"/>
    </source>
</evidence>
<proteinExistence type="inferred from homology"/>
<feature type="transmembrane region" description="Helical" evidence="7">
    <location>
        <begin position="59"/>
        <end position="80"/>
    </location>
</feature>
<dbReference type="GO" id="GO:0033617">
    <property type="term" value="P:mitochondrial respiratory chain complex IV assembly"/>
    <property type="evidence" value="ECO:0007669"/>
    <property type="project" value="TreeGrafter"/>
</dbReference>
<comment type="subcellular location">
    <subcellularLocation>
        <location evidence="1">Membrane</location>
        <topology evidence="1">Multi-pass membrane protein</topology>
    </subcellularLocation>
</comment>
<feature type="region of interest" description="Disordered" evidence="6">
    <location>
        <begin position="150"/>
        <end position="178"/>
    </location>
</feature>
<feature type="compositionally biased region" description="Low complexity" evidence="6">
    <location>
        <begin position="155"/>
        <end position="169"/>
    </location>
</feature>
<evidence type="ECO:0000256" key="4">
    <source>
        <dbReference type="ARBA" id="ARBA00022989"/>
    </source>
</evidence>
<keyword evidence="3 7" id="KW-0812">Transmembrane</keyword>
<accession>A0AAD4LST6</accession>
<evidence type="ECO:0000256" key="1">
    <source>
        <dbReference type="ARBA" id="ARBA00004141"/>
    </source>
</evidence>